<gene>
    <name evidence="5" type="ORF">GCM10022256_31400</name>
</gene>
<name>A0ABP8E5M2_9MICO</name>
<evidence type="ECO:0000256" key="2">
    <source>
        <dbReference type="ARBA" id="ARBA00023125"/>
    </source>
</evidence>
<dbReference type="SMART" id="SM00421">
    <property type="entry name" value="HTH_LUXR"/>
    <property type="match status" value="1"/>
</dbReference>
<protein>
    <recommendedName>
        <fullName evidence="4">HTH luxR-type domain-containing protein</fullName>
    </recommendedName>
</protein>
<evidence type="ECO:0000313" key="5">
    <source>
        <dbReference type="EMBL" id="GAA4267528.1"/>
    </source>
</evidence>
<feature type="domain" description="HTH luxR-type" evidence="4">
    <location>
        <begin position="6"/>
        <end position="71"/>
    </location>
</feature>
<dbReference type="SUPFAM" id="SSF46894">
    <property type="entry name" value="C-terminal effector domain of the bipartite response regulators"/>
    <property type="match status" value="1"/>
</dbReference>
<proteinExistence type="predicted"/>
<evidence type="ECO:0000313" key="6">
    <source>
        <dbReference type="Proteomes" id="UP001501594"/>
    </source>
</evidence>
<keyword evidence="3" id="KW-0804">Transcription</keyword>
<evidence type="ECO:0000256" key="1">
    <source>
        <dbReference type="ARBA" id="ARBA00023015"/>
    </source>
</evidence>
<dbReference type="PROSITE" id="PS00622">
    <property type="entry name" value="HTH_LUXR_1"/>
    <property type="match status" value="1"/>
</dbReference>
<dbReference type="RefSeq" id="WP_344797879.1">
    <property type="nucleotide sequence ID" value="NZ_BAABAU010000004.1"/>
</dbReference>
<keyword evidence="1" id="KW-0805">Transcription regulation</keyword>
<dbReference type="Proteomes" id="UP001501594">
    <property type="component" value="Unassembled WGS sequence"/>
</dbReference>
<dbReference type="Pfam" id="PF00196">
    <property type="entry name" value="GerE"/>
    <property type="match status" value="1"/>
</dbReference>
<dbReference type="InterPro" id="IPR000792">
    <property type="entry name" value="Tscrpt_reg_LuxR_C"/>
</dbReference>
<sequence>MTRKKPVQEGVVLSAQQAEILAGIGAGETYSTVAKRLSLSTSTIGYHVGRLQQKLHAGNVPALIALVMVAGILTTDQFPIQATGDLVIDPSLIPD</sequence>
<evidence type="ECO:0000256" key="3">
    <source>
        <dbReference type="ARBA" id="ARBA00023163"/>
    </source>
</evidence>
<dbReference type="PROSITE" id="PS50043">
    <property type="entry name" value="HTH_LUXR_2"/>
    <property type="match status" value="1"/>
</dbReference>
<dbReference type="EMBL" id="BAABAU010000004">
    <property type="protein sequence ID" value="GAA4267528.1"/>
    <property type="molecule type" value="Genomic_DNA"/>
</dbReference>
<dbReference type="InterPro" id="IPR036388">
    <property type="entry name" value="WH-like_DNA-bd_sf"/>
</dbReference>
<keyword evidence="2" id="KW-0238">DNA-binding</keyword>
<reference evidence="6" key="1">
    <citation type="journal article" date="2019" name="Int. J. Syst. Evol. Microbiol.">
        <title>The Global Catalogue of Microorganisms (GCM) 10K type strain sequencing project: providing services to taxonomists for standard genome sequencing and annotation.</title>
        <authorList>
            <consortium name="The Broad Institute Genomics Platform"/>
            <consortium name="The Broad Institute Genome Sequencing Center for Infectious Disease"/>
            <person name="Wu L."/>
            <person name="Ma J."/>
        </authorList>
    </citation>
    <scope>NUCLEOTIDE SEQUENCE [LARGE SCALE GENOMIC DNA]</scope>
    <source>
        <strain evidence="6">JCM 17442</strain>
    </source>
</reference>
<organism evidence="5 6">
    <name type="scientific">Frondihabitans peucedani</name>
    <dbReference type="NCBI Taxonomy" id="598626"/>
    <lineage>
        <taxon>Bacteria</taxon>
        <taxon>Bacillati</taxon>
        <taxon>Actinomycetota</taxon>
        <taxon>Actinomycetes</taxon>
        <taxon>Micrococcales</taxon>
        <taxon>Microbacteriaceae</taxon>
        <taxon>Frondihabitans</taxon>
    </lineage>
</organism>
<keyword evidence="6" id="KW-1185">Reference proteome</keyword>
<evidence type="ECO:0000259" key="4">
    <source>
        <dbReference type="PROSITE" id="PS50043"/>
    </source>
</evidence>
<dbReference type="PANTHER" id="PTHR44688">
    <property type="entry name" value="DNA-BINDING TRANSCRIPTIONAL ACTIVATOR DEVR_DOSR"/>
    <property type="match status" value="1"/>
</dbReference>
<dbReference type="InterPro" id="IPR016032">
    <property type="entry name" value="Sig_transdc_resp-reg_C-effctor"/>
</dbReference>
<dbReference type="Gene3D" id="1.10.10.10">
    <property type="entry name" value="Winged helix-like DNA-binding domain superfamily/Winged helix DNA-binding domain"/>
    <property type="match status" value="1"/>
</dbReference>
<accession>A0ABP8E5M2</accession>
<dbReference type="PANTHER" id="PTHR44688:SF16">
    <property type="entry name" value="DNA-BINDING TRANSCRIPTIONAL ACTIVATOR DEVR_DOSR"/>
    <property type="match status" value="1"/>
</dbReference>
<dbReference type="PRINTS" id="PR00038">
    <property type="entry name" value="HTHLUXR"/>
</dbReference>
<comment type="caution">
    <text evidence="5">The sequence shown here is derived from an EMBL/GenBank/DDBJ whole genome shotgun (WGS) entry which is preliminary data.</text>
</comment>